<comment type="catalytic activity">
    <reaction evidence="9">
        <text>ATP + H2O = ADP + phosphate + H(+)</text>
        <dbReference type="Rhea" id="RHEA:13065"/>
        <dbReference type="ChEBI" id="CHEBI:15377"/>
        <dbReference type="ChEBI" id="CHEBI:15378"/>
        <dbReference type="ChEBI" id="CHEBI:30616"/>
        <dbReference type="ChEBI" id="CHEBI:43474"/>
        <dbReference type="ChEBI" id="CHEBI:456216"/>
        <dbReference type="EC" id="5.6.2.3"/>
    </reaction>
</comment>
<accession>A0A0D1ZZV3</accession>
<dbReference type="FunCoup" id="A0A0D1ZZV3">
    <property type="interactions" value="879"/>
</dbReference>
<dbReference type="STRING" id="253628.A0A0D1ZZV3"/>
<dbReference type="GO" id="GO:0016887">
    <property type="term" value="F:ATP hydrolysis activity"/>
    <property type="evidence" value="ECO:0007669"/>
    <property type="project" value="RHEA"/>
</dbReference>
<organism evidence="12 13">
    <name type="scientific">Verruconis gallopava</name>
    <dbReference type="NCBI Taxonomy" id="253628"/>
    <lineage>
        <taxon>Eukaryota</taxon>
        <taxon>Fungi</taxon>
        <taxon>Dikarya</taxon>
        <taxon>Ascomycota</taxon>
        <taxon>Pezizomycotina</taxon>
        <taxon>Dothideomycetes</taxon>
        <taxon>Pleosporomycetidae</taxon>
        <taxon>Venturiales</taxon>
        <taxon>Sympoventuriaceae</taxon>
        <taxon>Verruconis</taxon>
    </lineage>
</organism>
<dbReference type="AlphaFoldDB" id="A0A0D1ZZV3"/>
<dbReference type="GO" id="GO:0004519">
    <property type="term" value="F:endonuclease activity"/>
    <property type="evidence" value="ECO:0007669"/>
    <property type="project" value="UniProtKB-KW"/>
</dbReference>
<keyword evidence="6" id="KW-0255">Endonuclease</keyword>
<keyword evidence="8" id="KW-0460">Magnesium</keyword>
<dbReference type="CDD" id="cd18809">
    <property type="entry name" value="SF1_C_RecD"/>
    <property type="match status" value="1"/>
</dbReference>
<dbReference type="InterPro" id="IPR051055">
    <property type="entry name" value="PIF1_helicase"/>
</dbReference>
<dbReference type="Pfam" id="PF01693">
    <property type="entry name" value="Cauli_VI"/>
    <property type="match status" value="1"/>
</dbReference>
<keyword evidence="4" id="KW-0540">Nuclease</keyword>
<evidence type="ECO:0000256" key="5">
    <source>
        <dbReference type="ARBA" id="ARBA00022723"/>
    </source>
</evidence>
<evidence type="ECO:0000256" key="7">
    <source>
        <dbReference type="ARBA" id="ARBA00022801"/>
    </source>
</evidence>
<dbReference type="PANTHER" id="PTHR47642:SF5">
    <property type="entry name" value="ATP-DEPENDENT DNA HELICASE"/>
    <property type="match status" value="1"/>
</dbReference>
<keyword evidence="9" id="KW-0347">Helicase</keyword>
<keyword evidence="9" id="KW-0067">ATP-binding</keyword>
<reference evidence="12 13" key="1">
    <citation type="submission" date="2015-01" db="EMBL/GenBank/DDBJ databases">
        <title>The Genome Sequence of Ochroconis gallopava CBS43764.</title>
        <authorList>
            <consortium name="The Broad Institute Genomics Platform"/>
            <person name="Cuomo C."/>
            <person name="de Hoog S."/>
            <person name="Gorbushina A."/>
            <person name="Stielow B."/>
            <person name="Teixiera M."/>
            <person name="Abouelleil A."/>
            <person name="Chapman S.B."/>
            <person name="Priest M."/>
            <person name="Young S.K."/>
            <person name="Wortman J."/>
            <person name="Nusbaum C."/>
            <person name="Birren B."/>
        </authorList>
    </citation>
    <scope>NUCLEOTIDE SEQUENCE [LARGE SCALE GENOMIC DNA]</scope>
    <source>
        <strain evidence="12 13">CBS 43764</strain>
    </source>
</reference>
<dbReference type="VEuPathDB" id="FungiDB:PV09_08854"/>
<dbReference type="InParanoid" id="A0A0D1ZZV3"/>
<keyword evidence="7 9" id="KW-0378">Hydrolase</keyword>
<evidence type="ECO:0000256" key="4">
    <source>
        <dbReference type="ARBA" id="ARBA00022722"/>
    </source>
</evidence>
<keyword evidence="5" id="KW-0479">Metal-binding</keyword>
<dbReference type="SUPFAM" id="SSF55658">
    <property type="entry name" value="L9 N-domain-like"/>
    <property type="match status" value="1"/>
</dbReference>
<dbReference type="FunFam" id="3.40.970.10:FF:000002">
    <property type="entry name" value="Ribonuclease H"/>
    <property type="match status" value="1"/>
</dbReference>
<keyword evidence="9" id="KW-0227">DNA damage</keyword>
<dbReference type="EC" id="5.6.2.3" evidence="9"/>
<evidence type="ECO:0000259" key="11">
    <source>
        <dbReference type="SMART" id="SM00382"/>
    </source>
</evidence>
<comment type="similarity">
    <text evidence="3">Belongs to the RNase H family.</text>
</comment>
<keyword evidence="9" id="KW-0234">DNA repair</keyword>
<comment type="cofactor">
    <cofactor evidence="1 9">
        <name>Mg(2+)</name>
        <dbReference type="ChEBI" id="CHEBI:18420"/>
    </cofactor>
</comment>
<sequence length="762" mass="85765">MKSKRKRSACDDEPGWDYSTASLPVKKQGVAPLAIDLTADLSSSSPEQLSRKLGPVPRRVDSGAVIPESTYTRRQHTPQDGLSALDAISEEVFDDDPSISFRRATHANKSKMKYYAVAEGRNSGIYTDWPSAEQQIRGYSGAVYKSFRTHEEAEDFINSHERVRTARHSNSFIEKYESRMESKQQNIFVRGARPAPQAVIKIRDEMIRDTGSNLYRSPNTPAESSSAFASATLAKASIHVSPAQMGGEVKTEPELCQEQRDLVNLILSGRNVFYTGSAGCGKSTVLKAFVKELKEIGRNVVIVAPTGKAALEINGSTYFTFAGWTPDHFKKPLKKLREGAHQKFVNKRMRAVDVLVIDEISMMENHAFERLNEVMKEARGSDKAFGGVQMVVTGDFCQLPPVKPFRNCIECGQDTRERDGGTVFTCPKHGDYLENDKWAFKSRAWTECNFAHVNLTTIHRQKDRKFIDILERCRMGRQLKQCERDLLLNHPSEVGQAVRLFSTREEVRQLNYKEYSKLQTEPRAFKCYDDIQVREAHPHLKFKATRLPDGSLAALKEQKFETHVELREGMRVVLQVNLNIDAGLVNGSQGIVIGWEPYDETKLPKADRSRIMSTPMNAIMGEHAAYREAHIQAFIDAAQVKEWPVVRFENGVERTIYAECIVSELGDTEPYTIMSRTQIPLLAGWAMTVHKAQGMTLMKVEVDLGKAFEEGQMYVALSRARSLDGLKVRSLGQWLGGGNDQVMQFLNEKFGPAVESHLYCTC</sequence>
<comment type="function">
    <text evidence="2">Endonuclease that specifically degrades the RNA of RNA-DNA hybrids.</text>
</comment>
<evidence type="ECO:0000256" key="2">
    <source>
        <dbReference type="ARBA" id="ARBA00004065"/>
    </source>
</evidence>
<dbReference type="EMBL" id="KN847576">
    <property type="protein sequence ID" value="KIV99554.1"/>
    <property type="molecule type" value="Genomic_DNA"/>
</dbReference>
<dbReference type="RefSeq" id="XP_016209424.1">
    <property type="nucleotide sequence ID" value="XM_016362816.1"/>
</dbReference>
<dbReference type="SUPFAM" id="SSF52540">
    <property type="entry name" value="P-loop containing nucleoside triphosphate hydrolases"/>
    <property type="match status" value="2"/>
</dbReference>
<keyword evidence="9" id="KW-0547">Nucleotide-binding</keyword>
<dbReference type="Gene3D" id="3.40.50.300">
    <property type="entry name" value="P-loop containing nucleotide triphosphate hydrolases"/>
    <property type="match status" value="2"/>
</dbReference>
<dbReference type="PANTHER" id="PTHR47642">
    <property type="entry name" value="ATP-DEPENDENT DNA HELICASE"/>
    <property type="match status" value="1"/>
</dbReference>
<dbReference type="GO" id="GO:0000723">
    <property type="term" value="P:telomere maintenance"/>
    <property type="evidence" value="ECO:0007669"/>
    <property type="project" value="InterPro"/>
</dbReference>
<dbReference type="SMART" id="SM00382">
    <property type="entry name" value="AAA"/>
    <property type="match status" value="1"/>
</dbReference>
<dbReference type="OrthoDB" id="432234at2759"/>
<dbReference type="InterPro" id="IPR010285">
    <property type="entry name" value="DNA_helicase_pif1-like_DEAD"/>
</dbReference>
<dbReference type="Proteomes" id="UP000053259">
    <property type="component" value="Unassembled WGS sequence"/>
</dbReference>
<comment type="similarity">
    <text evidence="9">Belongs to the helicase family.</text>
</comment>
<dbReference type="InterPro" id="IPR037056">
    <property type="entry name" value="RNase_H1_N_sf"/>
</dbReference>
<dbReference type="CDD" id="cd18037">
    <property type="entry name" value="DEXSc_Pif1_like"/>
    <property type="match status" value="1"/>
</dbReference>
<evidence type="ECO:0000256" key="1">
    <source>
        <dbReference type="ARBA" id="ARBA00001946"/>
    </source>
</evidence>
<evidence type="ECO:0000313" key="12">
    <source>
        <dbReference type="EMBL" id="KIV99554.1"/>
    </source>
</evidence>
<feature type="region of interest" description="Disordered" evidence="10">
    <location>
        <begin position="41"/>
        <end position="61"/>
    </location>
</feature>
<dbReference type="InterPro" id="IPR003593">
    <property type="entry name" value="AAA+_ATPase"/>
</dbReference>
<evidence type="ECO:0000256" key="8">
    <source>
        <dbReference type="ARBA" id="ARBA00022842"/>
    </source>
</evidence>
<dbReference type="GO" id="GO:0043139">
    <property type="term" value="F:5'-3' DNA helicase activity"/>
    <property type="evidence" value="ECO:0007669"/>
    <property type="project" value="UniProtKB-EC"/>
</dbReference>
<protein>
    <recommendedName>
        <fullName evidence="9">ATP-dependent DNA helicase</fullName>
        <ecNumber evidence="9">5.6.2.3</ecNumber>
    </recommendedName>
</protein>
<keyword evidence="13" id="KW-1185">Reference proteome</keyword>
<name>A0A0D1ZZV3_9PEZI</name>
<evidence type="ECO:0000256" key="10">
    <source>
        <dbReference type="SAM" id="MobiDB-lite"/>
    </source>
</evidence>
<dbReference type="GO" id="GO:0006281">
    <property type="term" value="P:DNA repair"/>
    <property type="evidence" value="ECO:0007669"/>
    <property type="project" value="UniProtKB-KW"/>
</dbReference>
<dbReference type="GO" id="GO:0046872">
    <property type="term" value="F:metal ion binding"/>
    <property type="evidence" value="ECO:0007669"/>
    <property type="project" value="UniProtKB-KW"/>
</dbReference>
<dbReference type="GeneID" id="27316827"/>
<dbReference type="InterPro" id="IPR027417">
    <property type="entry name" value="P-loop_NTPase"/>
</dbReference>
<dbReference type="GO" id="GO:0006310">
    <property type="term" value="P:DNA recombination"/>
    <property type="evidence" value="ECO:0007669"/>
    <property type="project" value="UniProtKB-KW"/>
</dbReference>
<dbReference type="InterPro" id="IPR009027">
    <property type="entry name" value="Ribosomal_bL9/RNase_H1_N"/>
</dbReference>
<dbReference type="Gene3D" id="3.40.970.10">
    <property type="entry name" value="Ribonuclease H1, N-terminal domain"/>
    <property type="match status" value="1"/>
</dbReference>
<evidence type="ECO:0000256" key="9">
    <source>
        <dbReference type="RuleBase" id="RU363044"/>
    </source>
</evidence>
<dbReference type="InterPro" id="IPR011320">
    <property type="entry name" value="RNase_H1_N"/>
</dbReference>
<evidence type="ECO:0000313" key="13">
    <source>
        <dbReference type="Proteomes" id="UP000053259"/>
    </source>
</evidence>
<dbReference type="GO" id="GO:0005524">
    <property type="term" value="F:ATP binding"/>
    <property type="evidence" value="ECO:0007669"/>
    <property type="project" value="UniProtKB-KW"/>
</dbReference>
<gene>
    <name evidence="12" type="ORF">PV09_08854</name>
</gene>
<dbReference type="Pfam" id="PF05970">
    <property type="entry name" value="PIF1"/>
    <property type="match status" value="1"/>
</dbReference>
<evidence type="ECO:0000256" key="3">
    <source>
        <dbReference type="ARBA" id="ARBA00005300"/>
    </source>
</evidence>
<feature type="region of interest" description="Disordered" evidence="10">
    <location>
        <begin position="1"/>
        <end position="22"/>
    </location>
</feature>
<evidence type="ECO:0000256" key="6">
    <source>
        <dbReference type="ARBA" id="ARBA00022759"/>
    </source>
</evidence>
<keyword evidence="9" id="KW-0233">DNA recombination</keyword>
<feature type="domain" description="AAA+ ATPase" evidence="11">
    <location>
        <begin position="268"/>
        <end position="415"/>
    </location>
</feature>
<proteinExistence type="inferred from homology"/>